<evidence type="ECO:0000313" key="2">
    <source>
        <dbReference type="EMBL" id="RBP38104.1"/>
    </source>
</evidence>
<accession>A0A366H9A2</accession>
<proteinExistence type="predicted"/>
<evidence type="ECO:0000313" key="3">
    <source>
        <dbReference type="Proteomes" id="UP000253426"/>
    </source>
</evidence>
<gene>
    <name evidence="2" type="ORF">DES53_112102</name>
</gene>
<comment type="caution">
    <text evidence="2">The sequence shown here is derived from an EMBL/GenBank/DDBJ whole genome shotgun (WGS) entry which is preliminary data.</text>
</comment>
<feature type="chain" id="PRO_5016578294" description="TIGR03067 domain-containing protein" evidence="1">
    <location>
        <begin position="32"/>
        <end position="165"/>
    </location>
</feature>
<evidence type="ECO:0000256" key="1">
    <source>
        <dbReference type="SAM" id="SignalP"/>
    </source>
</evidence>
<protein>
    <recommendedName>
        <fullName evidence="4">TIGR03067 domain-containing protein</fullName>
    </recommendedName>
</protein>
<evidence type="ECO:0008006" key="4">
    <source>
        <dbReference type="Google" id="ProtNLM"/>
    </source>
</evidence>
<sequence length="165" mass="18709">MFGKNTIVLPRPLRRSFIPIWLLLCTLNCLSDTPAARDSIGSNQKETFTREVLNLQGVWALADPNGGPAMARLVVHGRYFLLIYQWPGKDAKVYEIHSFQADGGQIRDKSGQLVLNYIVNSERSVNFEVLDESPHPTSKYCEFGLIRTGRLPDLQLPRQLQRTPK</sequence>
<dbReference type="Proteomes" id="UP000253426">
    <property type="component" value="Unassembled WGS sequence"/>
</dbReference>
<feature type="signal peptide" evidence="1">
    <location>
        <begin position="1"/>
        <end position="31"/>
    </location>
</feature>
<organism evidence="2 3">
    <name type="scientific">Roseimicrobium gellanilyticum</name>
    <dbReference type="NCBI Taxonomy" id="748857"/>
    <lineage>
        <taxon>Bacteria</taxon>
        <taxon>Pseudomonadati</taxon>
        <taxon>Verrucomicrobiota</taxon>
        <taxon>Verrucomicrobiia</taxon>
        <taxon>Verrucomicrobiales</taxon>
        <taxon>Verrucomicrobiaceae</taxon>
        <taxon>Roseimicrobium</taxon>
    </lineage>
</organism>
<reference evidence="2 3" key="1">
    <citation type="submission" date="2018-06" db="EMBL/GenBank/DDBJ databases">
        <title>Genomic Encyclopedia of Type Strains, Phase IV (KMG-IV): sequencing the most valuable type-strain genomes for metagenomic binning, comparative biology and taxonomic classification.</title>
        <authorList>
            <person name="Goeker M."/>
        </authorList>
    </citation>
    <scope>NUCLEOTIDE SEQUENCE [LARGE SCALE GENOMIC DNA]</scope>
    <source>
        <strain evidence="2 3">DSM 25532</strain>
    </source>
</reference>
<keyword evidence="1" id="KW-0732">Signal</keyword>
<keyword evidence="3" id="KW-1185">Reference proteome</keyword>
<dbReference type="AlphaFoldDB" id="A0A366H9A2"/>
<dbReference type="EMBL" id="QNRR01000012">
    <property type="protein sequence ID" value="RBP38104.1"/>
    <property type="molecule type" value="Genomic_DNA"/>
</dbReference>
<name>A0A366H9A2_9BACT</name>